<dbReference type="Proteomes" id="UP001218188">
    <property type="component" value="Unassembled WGS sequence"/>
</dbReference>
<proteinExistence type="predicted"/>
<protein>
    <submittedName>
        <fullName evidence="1">Uncharacterized protein</fullName>
    </submittedName>
</protein>
<evidence type="ECO:0000313" key="2">
    <source>
        <dbReference type="Proteomes" id="UP001218188"/>
    </source>
</evidence>
<organism evidence="1 2">
    <name type="scientific">Mycena alexandri</name>
    <dbReference type="NCBI Taxonomy" id="1745969"/>
    <lineage>
        <taxon>Eukaryota</taxon>
        <taxon>Fungi</taxon>
        <taxon>Dikarya</taxon>
        <taxon>Basidiomycota</taxon>
        <taxon>Agaricomycotina</taxon>
        <taxon>Agaricomycetes</taxon>
        <taxon>Agaricomycetidae</taxon>
        <taxon>Agaricales</taxon>
        <taxon>Marasmiineae</taxon>
        <taxon>Mycenaceae</taxon>
        <taxon>Mycena</taxon>
    </lineage>
</organism>
<gene>
    <name evidence="1" type="ORF">C8F04DRAFT_1198719</name>
</gene>
<sequence>MVKVPYSRRPVLDATVESRVSGAAAIWELITRDQDIRRRDDGHVLYSALSSKLLIILEVSAIFRESAGGWSNARKSGENPKIFKLSQGNGYCRRSKKQSKSVEVQGRRMQAKIAIHESRKQTRLISSTPGRTARFLLLTSTSLSAQCSPVRISDAPASLLCGLASLISCSYPASILVDANSCSNGMQASRQAIFVALFSKEAATYFLVMDPTLTNASAIAAPDCPVRRLAPDPPAYADDSSPPHRSRELGWCLRRVLSLRVKRVNPYRVLHHLRLPPKTCNVVLALRYRAAFPRISNLPQVRSRSLTHTPALSAQNHRYHHLLLIPTRALFRPAIPFSRGVLTATASPRLARKTACVASIDPPPSIMVPAFARCARNGLSTGGYPADVDVARSWVFRGGSSGTLALAVGALATTRRSEWWDPSSGLDASHEHRVWSGGLVPGDVLAPTALAMCTPCRLDVAGPACRLRCGGADQGDVGHSPREGVGGGSVQVGANVRAGEWCLDSQPEVVQCIWSEAAPAMHMRPFLASAVHAATSPVPVPISLGGGINGSLQAERGKLAPHVVAVPRLYLASAPNVDAVLC</sequence>
<name>A0AAD6S0L4_9AGAR</name>
<dbReference type="EMBL" id="JARJCM010000330">
    <property type="protein sequence ID" value="KAJ7018629.1"/>
    <property type="molecule type" value="Genomic_DNA"/>
</dbReference>
<dbReference type="AlphaFoldDB" id="A0AAD6S0L4"/>
<reference evidence="1" key="1">
    <citation type="submission" date="2023-03" db="EMBL/GenBank/DDBJ databases">
        <title>Massive genome expansion in bonnet fungi (Mycena s.s.) driven by repeated elements and novel gene families across ecological guilds.</title>
        <authorList>
            <consortium name="Lawrence Berkeley National Laboratory"/>
            <person name="Harder C.B."/>
            <person name="Miyauchi S."/>
            <person name="Viragh M."/>
            <person name="Kuo A."/>
            <person name="Thoen E."/>
            <person name="Andreopoulos B."/>
            <person name="Lu D."/>
            <person name="Skrede I."/>
            <person name="Drula E."/>
            <person name="Henrissat B."/>
            <person name="Morin E."/>
            <person name="Kohler A."/>
            <person name="Barry K."/>
            <person name="LaButti K."/>
            <person name="Morin E."/>
            <person name="Salamov A."/>
            <person name="Lipzen A."/>
            <person name="Mereny Z."/>
            <person name="Hegedus B."/>
            <person name="Baldrian P."/>
            <person name="Stursova M."/>
            <person name="Weitz H."/>
            <person name="Taylor A."/>
            <person name="Grigoriev I.V."/>
            <person name="Nagy L.G."/>
            <person name="Martin F."/>
            <person name="Kauserud H."/>
        </authorList>
    </citation>
    <scope>NUCLEOTIDE SEQUENCE</scope>
    <source>
        <strain evidence="1">CBHHK200</strain>
    </source>
</reference>
<keyword evidence="2" id="KW-1185">Reference proteome</keyword>
<evidence type="ECO:0000313" key="1">
    <source>
        <dbReference type="EMBL" id="KAJ7018629.1"/>
    </source>
</evidence>
<accession>A0AAD6S0L4</accession>
<comment type="caution">
    <text evidence="1">The sequence shown here is derived from an EMBL/GenBank/DDBJ whole genome shotgun (WGS) entry which is preliminary data.</text>
</comment>